<dbReference type="EMBL" id="BOVJ01000010">
    <property type="protein sequence ID" value="GIQ61805.1"/>
    <property type="molecule type" value="Genomic_DNA"/>
</dbReference>
<protein>
    <recommendedName>
        <fullName evidence="3">Sporulation protein</fullName>
    </recommendedName>
</protein>
<comment type="caution">
    <text evidence="1">The sequence shown here is derived from an EMBL/GenBank/DDBJ whole genome shotgun (WGS) entry which is preliminary data.</text>
</comment>
<dbReference type="InterPro" id="IPR009665">
    <property type="entry name" value="YyaC"/>
</dbReference>
<sequence length="198" mass="20953">MMDIKREWGSASARRTEADGLKTFLRKIAASYPDRGAVAFVCIGTDRSAGDSYGPWVGSLLEERGWPHVTGTLARPLDAERLAAGSVPLPAGAVVVAVDACLGRPESVGKYIVSEGPVEPGRGIGLKLPPLGDYGIAGVVNARGAKPHWSIQSASLYRVVRMAVETADAIEAAWMGGTRSARDGRELRLTIRNEPDGT</sequence>
<evidence type="ECO:0000313" key="2">
    <source>
        <dbReference type="Proteomes" id="UP000680304"/>
    </source>
</evidence>
<reference evidence="1 2" key="1">
    <citation type="submission" date="2021-04" db="EMBL/GenBank/DDBJ databases">
        <title>Draft genome sequence of Paenibacillus cisolokensis, LC2-13A.</title>
        <authorList>
            <person name="Uke A."/>
            <person name="Chhe C."/>
            <person name="Baramee S."/>
            <person name="Kosugi A."/>
        </authorList>
    </citation>
    <scope>NUCLEOTIDE SEQUENCE [LARGE SCALE GENOMIC DNA]</scope>
    <source>
        <strain evidence="1 2">LC2-13A</strain>
    </source>
</reference>
<name>A0ABQ4N0U6_9BACL</name>
<gene>
    <name evidence="1" type="primary">yyaC</name>
    <name evidence="1" type="ORF">PACILC2_03730</name>
</gene>
<accession>A0ABQ4N0U6</accession>
<keyword evidence="2" id="KW-1185">Reference proteome</keyword>
<evidence type="ECO:0008006" key="3">
    <source>
        <dbReference type="Google" id="ProtNLM"/>
    </source>
</evidence>
<dbReference type="InterPro" id="IPR023430">
    <property type="entry name" value="Pept_HybD-like_dom_sf"/>
</dbReference>
<proteinExistence type="predicted"/>
<dbReference type="NCBIfam" id="TIGR02841">
    <property type="entry name" value="spore_YyaC"/>
    <property type="match status" value="1"/>
</dbReference>
<dbReference type="Proteomes" id="UP000680304">
    <property type="component" value="Unassembled WGS sequence"/>
</dbReference>
<dbReference type="RefSeq" id="WP_244863154.1">
    <property type="nucleotide sequence ID" value="NZ_BOVJ01000010.1"/>
</dbReference>
<evidence type="ECO:0000313" key="1">
    <source>
        <dbReference type="EMBL" id="GIQ61805.1"/>
    </source>
</evidence>
<dbReference type="SUPFAM" id="SSF53163">
    <property type="entry name" value="HybD-like"/>
    <property type="match status" value="1"/>
</dbReference>
<dbReference type="Pfam" id="PF06866">
    <property type="entry name" value="DUF1256"/>
    <property type="match status" value="1"/>
</dbReference>
<organism evidence="1 2">
    <name type="scientific">Paenibacillus cisolokensis</name>
    <dbReference type="NCBI Taxonomy" id="1658519"/>
    <lineage>
        <taxon>Bacteria</taxon>
        <taxon>Bacillati</taxon>
        <taxon>Bacillota</taxon>
        <taxon>Bacilli</taxon>
        <taxon>Bacillales</taxon>
        <taxon>Paenibacillaceae</taxon>
        <taxon>Paenibacillus</taxon>
    </lineage>
</organism>